<feature type="transmembrane region" description="Helical" evidence="2">
    <location>
        <begin position="282"/>
        <end position="302"/>
    </location>
</feature>
<evidence type="ECO:0000256" key="1">
    <source>
        <dbReference type="SAM" id="MobiDB-lite"/>
    </source>
</evidence>
<dbReference type="AlphaFoldDB" id="A0A8J2WTI5"/>
<dbReference type="Proteomes" id="UP000789595">
    <property type="component" value="Unassembled WGS sequence"/>
</dbReference>
<organism evidence="3 4">
    <name type="scientific">Pelagomonas calceolata</name>
    <dbReference type="NCBI Taxonomy" id="35677"/>
    <lineage>
        <taxon>Eukaryota</taxon>
        <taxon>Sar</taxon>
        <taxon>Stramenopiles</taxon>
        <taxon>Ochrophyta</taxon>
        <taxon>Pelagophyceae</taxon>
        <taxon>Pelagomonadales</taxon>
        <taxon>Pelagomonadaceae</taxon>
        <taxon>Pelagomonas</taxon>
    </lineage>
</organism>
<keyword evidence="4" id="KW-1185">Reference proteome</keyword>
<keyword evidence="2" id="KW-0472">Membrane</keyword>
<evidence type="ECO:0000313" key="3">
    <source>
        <dbReference type="EMBL" id="CAH0367672.1"/>
    </source>
</evidence>
<gene>
    <name evidence="3" type="ORF">PECAL_2P07050</name>
</gene>
<evidence type="ECO:0000313" key="4">
    <source>
        <dbReference type="Proteomes" id="UP000789595"/>
    </source>
</evidence>
<feature type="region of interest" description="Disordered" evidence="1">
    <location>
        <begin position="310"/>
        <end position="336"/>
    </location>
</feature>
<comment type="caution">
    <text evidence="3">The sequence shown here is derived from an EMBL/GenBank/DDBJ whole genome shotgun (WGS) entry which is preliminary data.</text>
</comment>
<accession>A0A8J2WTI5</accession>
<feature type="compositionally biased region" description="Low complexity" evidence="1">
    <location>
        <begin position="318"/>
        <end position="330"/>
    </location>
</feature>
<dbReference type="OrthoDB" id="192829at2759"/>
<name>A0A8J2WTI5_9STRA</name>
<keyword evidence="2" id="KW-1133">Transmembrane helix</keyword>
<protein>
    <submittedName>
        <fullName evidence="3">Uncharacterized protein</fullName>
    </submittedName>
</protein>
<keyword evidence="2" id="KW-0812">Transmembrane</keyword>
<sequence length="336" mass="37638">MVNATRRRSYLGTQEFIPGDVWRGTMTNCQQTELHVKKRRLRYVPIELSIDHVSGHEITATFVTHYDRSFYEMTGRYESEGRRLYLEPKRGKLGKHWIACDAEAFVSPDFSSMSGLTYNCFADQDKECDPGGGEFMLRHDRTRFVVEGAGDARVNGEYAAQPRLGKAKADVLYEGAPVYLQEGGPFALVHEVIGQYGFWRITQAVNLEYRVPDSSDGALYSAWSEDVYPPENGWRPLLNKRRGAPAPTVRPAVRSMYVGLAIPRNLRAGADDDSGFYGDASLLVAMILVIGLLLWCVVLRCGRRVRLKGGNRTRRRSLSGSSPSPSMSARKAYAIP</sequence>
<proteinExistence type="predicted"/>
<dbReference type="EMBL" id="CAKKNE010000002">
    <property type="protein sequence ID" value="CAH0367672.1"/>
    <property type="molecule type" value="Genomic_DNA"/>
</dbReference>
<reference evidence="3" key="1">
    <citation type="submission" date="2021-11" db="EMBL/GenBank/DDBJ databases">
        <authorList>
            <consortium name="Genoscope - CEA"/>
            <person name="William W."/>
        </authorList>
    </citation>
    <scope>NUCLEOTIDE SEQUENCE</scope>
</reference>
<evidence type="ECO:0000256" key="2">
    <source>
        <dbReference type="SAM" id="Phobius"/>
    </source>
</evidence>